<evidence type="ECO:0000256" key="1">
    <source>
        <dbReference type="SAM" id="SignalP"/>
    </source>
</evidence>
<comment type="caution">
    <text evidence="2">The sequence shown here is derived from an EMBL/GenBank/DDBJ whole genome shotgun (WGS) entry which is preliminary data.</text>
</comment>
<feature type="chain" id="PRO_5020560834" evidence="1">
    <location>
        <begin position="18"/>
        <end position="74"/>
    </location>
</feature>
<keyword evidence="1" id="KW-0732">Signal</keyword>
<dbReference type="EMBL" id="AZBU02000006">
    <property type="protein sequence ID" value="TKR73738.1"/>
    <property type="molecule type" value="Genomic_DNA"/>
</dbReference>
<sequence length="74" mass="8806">MSRSLVLLLFFLVVITAYKVEDLRFNQKNGHRNARVQQFQIDSISPDYIRKHWRLQEASGSKNFGWLKQQVKNL</sequence>
<proteinExistence type="predicted"/>
<dbReference type="Proteomes" id="UP000298663">
    <property type="component" value="Unassembled WGS sequence"/>
</dbReference>
<evidence type="ECO:0000313" key="2">
    <source>
        <dbReference type="EMBL" id="TKR73738.1"/>
    </source>
</evidence>
<name>A0A4U5MVF6_STECR</name>
<protein>
    <submittedName>
        <fullName evidence="2">Uncharacterized protein</fullName>
    </submittedName>
</protein>
<keyword evidence="3" id="KW-1185">Reference proteome</keyword>
<feature type="signal peptide" evidence="1">
    <location>
        <begin position="1"/>
        <end position="17"/>
    </location>
</feature>
<evidence type="ECO:0000313" key="3">
    <source>
        <dbReference type="Proteomes" id="UP000298663"/>
    </source>
</evidence>
<reference evidence="2 3" key="2">
    <citation type="journal article" date="2019" name="G3 (Bethesda)">
        <title>Hybrid Assembly of the Genome of the Entomopathogenic Nematode Steinernema carpocapsae Identifies the X-Chromosome.</title>
        <authorList>
            <person name="Serra L."/>
            <person name="Macchietto M."/>
            <person name="Macias-Munoz A."/>
            <person name="McGill C.J."/>
            <person name="Rodriguez I.M."/>
            <person name="Rodriguez B."/>
            <person name="Murad R."/>
            <person name="Mortazavi A."/>
        </authorList>
    </citation>
    <scope>NUCLEOTIDE SEQUENCE [LARGE SCALE GENOMIC DNA]</scope>
    <source>
        <strain evidence="2 3">ALL</strain>
    </source>
</reference>
<reference evidence="2 3" key="1">
    <citation type="journal article" date="2015" name="Genome Biol.">
        <title>Comparative genomics of Steinernema reveals deeply conserved gene regulatory networks.</title>
        <authorList>
            <person name="Dillman A.R."/>
            <person name="Macchietto M."/>
            <person name="Porter C.F."/>
            <person name="Rogers A."/>
            <person name="Williams B."/>
            <person name="Antoshechkin I."/>
            <person name="Lee M.M."/>
            <person name="Goodwin Z."/>
            <person name="Lu X."/>
            <person name="Lewis E.E."/>
            <person name="Goodrich-Blair H."/>
            <person name="Stock S.P."/>
            <person name="Adams B.J."/>
            <person name="Sternberg P.W."/>
            <person name="Mortazavi A."/>
        </authorList>
    </citation>
    <scope>NUCLEOTIDE SEQUENCE [LARGE SCALE GENOMIC DNA]</scope>
    <source>
        <strain evidence="2 3">ALL</strain>
    </source>
</reference>
<dbReference type="AlphaFoldDB" id="A0A4U5MVF6"/>
<organism evidence="2 3">
    <name type="scientific">Steinernema carpocapsae</name>
    <name type="common">Entomopathogenic nematode</name>
    <dbReference type="NCBI Taxonomy" id="34508"/>
    <lineage>
        <taxon>Eukaryota</taxon>
        <taxon>Metazoa</taxon>
        <taxon>Ecdysozoa</taxon>
        <taxon>Nematoda</taxon>
        <taxon>Chromadorea</taxon>
        <taxon>Rhabditida</taxon>
        <taxon>Tylenchina</taxon>
        <taxon>Panagrolaimomorpha</taxon>
        <taxon>Strongyloidoidea</taxon>
        <taxon>Steinernematidae</taxon>
        <taxon>Steinernema</taxon>
    </lineage>
</organism>
<gene>
    <name evidence="2" type="ORF">L596_021016</name>
</gene>
<accession>A0A4U5MVF6</accession>